<accession>A0A147K1B2</accession>
<name>A0A147K1B2_HADYE</name>
<proteinExistence type="predicted"/>
<comment type="caution">
    <text evidence="1">The sequence shown here is derived from an EMBL/GenBank/DDBJ whole genome shotgun (WGS) entry which is preliminary data.</text>
</comment>
<dbReference type="AlphaFoldDB" id="A0A147K1B2"/>
<organism evidence="1 2">
    <name type="scientific">Hadarchaeum yellowstonense</name>
    <dbReference type="NCBI Taxonomy" id="1776334"/>
    <lineage>
        <taxon>Archaea</taxon>
        <taxon>Methanobacteriati</taxon>
        <taxon>Candidatus Hadarchaeota</taxon>
        <taxon>Candidatus Hadarchaeia</taxon>
        <taxon>Candidatus Hadarchaeales</taxon>
        <taxon>Candidatus Hadarchaeaceae</taxon>
        <taxon>Candidatus Hadarchaeum</taxon>
    </lineage>
</organism>
<reference evidence="1 2" key="1">
    <citation type="journal article" date="2016" name="Nat. Microbiol.">
        <title>Genomic inference of the metabolism of cosmopolitan subsurface Archaea, Hadesarchaea.</title>
        <authorList>
            <person name="Baker B.J."/>
            <person name="Saw J.H."/>
            <person name="Lind A.E."/>
            <person name="Lazar C.S."/>
            <person name="Hinrichs K.-U."/>
            <person name="Teske A.P."/>
            <person name="Ettema T.J."/>
        </authorList>
    </citation>
    <scope>NUCLEOTIDE SEQUENCE [LARGE SCALE GENOMIC DNA]</scope>
</reference>
<dbReference type="Proteomes" id="UP000074294">
    <property type="component" value="Unassembled WGS sequence"/>
</dbReference>
<dbReference type="STRING" id="1776334.APZ16_01835"/>
<dbReference type="EMBL" id="LQMQ01000002">
    <property type="protein sequence ID" value="KUO42635.1"/>
    <property type="molecule type" value="Genomic_DNA"/>
</dbReference>
<protein>
    <submittedName>
        <fullName evidence="1">Uncharacterized protein</fullName>
    </submittedName>
</protein>
<evidence type="ECO:0000313" key="1">
    <source>
        <dbReference type="EMBL" id="KUO42635.1"/>
    </source>
</evidence>
<gene>
    <name evidence="1" type="ORF">APZ16_01835</name>
</gene>
<sequence>MVLVIFIDRISLEEGKCPSVVKIVTSTTIVKTATSAVKNVIFIQTASALWLRMNGKRTSEPAGLFFFFRFISSFFQRL</sequence>
<evidence type="ECO:0000313" key="2">
    <source>
        <dbReference type="Proteomes" id="UP000074294"/>
    </source>
</evidence>